<name>A0A120A2D7_9BACE</name>
<feature type="domain" description="NAD-dependent epimerase/dehydratase" evidence="2">
    <location>
        <begin position="8"/>
        <end position="180"/>
    </location>
</feature>
<dbReference type="GeneID" id="66305065"/>
<dbReference type="AlphaFoldDB" id="A0A120A2D7"/>
<dbReference type="InterPro" id="IPR036291">
    <property type="entry name" value="NAD(P)-bd_dom_sf"/>
</dbReference>
<proteinExistence type="inferred from homology"/>
<comment type="similarity">
    <text evidence="1">Belongs to the NAD(P)-dependent epimerase/dehydratase family.</text>
</comment>
<dbReference type="RefSeq" id="WP_060408132.1">
    <property type="nucleotide sequence ID" value="NZ_CABMLT010000014.1"/>
</dbReference>
<evidence type="ECO:0000259" key="2">
    <source>
        <dbReference type="Pfam" id="PF01370"/>
    </source>
</evidence>
<evidence type="ECO:0000313" key="4">
    <source>
        <dbReference type="Proteomes" id="UP000448877"/>
    </source>
</evidence>
<dbReference type="Gene3D" id="3.40.50.720">
    <property type="entry name" value="NAD(P)-binding Rossmann-like Domain"/>
    <property type="match status" value="1"/>
</dbReference>
<sequence length="339" mass="39524">MITKEDRIFITGGSGFIGTNLIDLFMKKGYDFINLDKAEPIKKDQISYWVKGNIVNMADLESVFSKYHPTLVIHLAARTDTLSTDIKDYSENTQGSKNIIDIVKKYSCVRHLIMTSTQYVYKSLTIPFPSKDDEYIPHTTYGLSKKIMEEDTRHSNLQCAWTIVRPANVWGPWHMRYPNELWKVLDKGFYVHPTKQPAVRTYAYVKNLTHQIDGIINADLNIVNEQTYYLGDLPIDSRLWLEEWVKQLKGSKLHYIPTWIMRGVAIWGDVLGTLGIKFPIYSIRFNNMMEDWYDTTNKTIDLFGVRNENLSDNVKETIEWLKGEGVSFFPYWKKKYGKN</sequence>
<dbReference type="PANTHER" id="PTHR43000">
    <property type="entry name" value="DTDP-D-GLUCOSE 4,6-DEHYDRATASE-RELATED"/>
    <property type="match status" value="1"/>
</dbReference>
<organism evidence="3 4">
    <name type="scientific">Bacteroides cellulosilyticus</name>
    <dbReference type="NCBI Taxonomy" id="246787"/>
    <lineage>
        <taxon>Bacteria</taxon>
        <taxon>Pseudomonadati</taxon>
        <taxon>Bacteroidota</taxon>
        <taxon>Bacteroidia</taxon>
        <taxon>Bacteroidales</taxon>
        <taxon>Bacteroidaceae</taxon>
        <taxon>Bacteroides</taxon>
    </lineage>
</organism>
<dbReference type="SUPFAM" id="SSF51735">
    <property type="entry name" value="NAD(P)-binding Rossmann-fold domains"/>
    <property type="match status" value="1"/>
</dbReference>
<reference evidence="3 4" key="1">
    <citation type="journal article" date="2019" name="Nat. Med.">
        <title>A library of human gut bacterial isolates paired with longitudinal multiomics data enables mechanistic microbiome research.</title>
        <authorList>
            <person name="Poyet M."/>
            <person name="Groussin M."/>
            <person name="Gibbons S.M."/>
            <person name="Avila-Pacheco J."/>
            <person name="Jiang X."/>
            <person name="Kearney S.M."/>
            <person name="Perrotta A.R."/>
            <person name="Berdy B."/>
            <person name="Zhao S."/>
            <person name="Lieberman T.D."/>
            <person name="Swanson P.K."/>
            <person name="Smith M."/>
            <person name="Roesemann S."/>
            <person name="Alexander J.E."/>
            <person name="Rich S.A."/>
            <person name="Livny J."/>
            <person name="Vlamakis H."/>
            <person name="Clish C."/>
            <person name="Bullock K."/>
            <person name="Deik A."/>
            <person name="Scott J."/>
            <person name="Pierce K.A."/>
            <person name="Xavier R.J."/>
            <person name="Alm E.J."/>
        </authorList>
    </citation>
    <scope>NUCLEOTIDE SEQUENCE [LARGE SCALE GENOMIC DNA]</scope>
    <source>
        <strain evidence="3 4">BIOML-A6</strain>
    </source>
</reference>
<gene>
    <name evidence="3" type="ORF">F2Y81_05650</name>
</gene>
<dbReference type="CDD" id="cd08946">
    <property type="entry name" value="SDR_e"/>
    <property type="match status" value="1"/>
</dbReference>
<evidence type="ECO:0000313" key="3">
    <source>
        <dbReference type="EMBL" id="KAA5421887.1"/>
    </source>
</evidence>
<dbReference type="EMBL" id="VVYV01000006">
    <property type="protein sequence ID" value="KAA5421887.1"/>
    <property type="molecule type" value="Genomic_DNA"/>
</dbReference>
<dbReference type="Proteomes" id="UP000448877">
    <property type="component" value="Unassembled WGS sequence"/>
</dbReference>
<comment type="caution">
    <text evidence="3">The sequence shown here is derived from an EMBL/GenBank/DDBJ whole genome shotgun (WGS) entry which is preliminary data.</text>
</comment>
<protein>
    <submittedName>
        <fullName evidence="3">NAD(P)-dependent oxidoreductase</fullName>
    </submittedName>
</protein>
<accession>A0A120A2D7</accession>
<evidence type="ECO:0000256" key="1">
    <source>
        <dbReference type="ARBA" id="ARBA00007637"/>
    </source>
</evidence>
<dbReference type="InterPro" id="IPR001509">
    <property type="entry name" value="Epimerase_deHydtase"/>
</dbReference>
<dbReference type="Pfam" id="PF01370">
    <property type="entry name" value="Epimerase"/>
    <property type="match status" value="1"/>
</dbReference>